<keyword evidence="3" id="KW-0732">Signal</keyword>
<keyword evidence="1" id="KW-0646">Protease inhibitor</keyword>
<evidence type="ECO:0000256" key="1">
    <source>
        <dbReference type="ARBA" id="ARBA00022900"/>
    </source>
</evidence>
<dbReference type="PRINTS" id="PR01217">
    <property type="entry name" value="PRICHEXTENSN"/>
</dbReference>
<keyword evidence="6" id="KW-1185">Reference proteome</keyword>
<evidence type="ECO:0000256" key="3">
    <source>
        <dbReference type="SAM" id="SignalP"/>
    </source>
</evidence>
<evidence type="ECO:0000256" key="2">
    <source>
        <dbReference type="SAM" id="MobiDB-lite"/>
    </source>
</evidence>
<evidence type="ECO:0000313" key="6">
    <source>
        <dbReference type="Proteomes" id="UP001303046"/>
    </source>
</evidence>
<feature type="domain" description="Follistatin-like" evidence="4">
    <location>
        <begin position="241"/>
        <end position="263"/>
    </location>
</feature>
<keyword evidence="1" id="KW-0722">Serine protease inhibitor</keyword>
<feature type="region of interest" description="Disordered" evidence="2">
    <location>
        <begin position="264"/>
        <end position="315"/>
    </location>
</feature>
<reference evidence="5 6" key="1">
    <citation type="submission" date="2023-08" db="EMBL/GenBank/DDBJ databases">
        <title>A Necator americanus chromosomal reference genome.</title>
        <authorList>
            <person name="Ilik V."/>
            <person name="Petrzelkova K.J."/>
            <person name="Pardy F."/>
            <person name="Fuh T."/>
            <person name="Niatou-Singa F.S."/>
            <person name="Gouil Q."/>
            <person name="Baker L."/>
            <person name="Ritchie M.E."/>
            <person name="Jex A.R."/>
            <person name="Gazzola D."/>
            <person name="Li H."/>
            <person name="Toshio Fujiwara R."/>
            <person name="Zhan B."/>
            <person name="Aroian R.V."/>
            <person name="Pafco B."/>
            <person name="Schwarz E.M."/>
        </authorList>
    </citation>
    <scope>NUCLEOTIDE SEQUENCE [LARGE SCALE GENOMIC DNA]</scope>
    <source>
        <strain evidence="5 6">Aroian</strain>
        <tissue evidence="5">Whole animal</tissue>
    </source>
</reference>
<gene>
    <name evidence="5" type="primary">Necator_chrV.g19949</name>
    <name evidence="5" type="ORF">RB195_015157</name>
</gene>
<dbReference type="SMART" id="SM00274">
    <property type="entry name" value="FOLN"/>
    <property type="match status" value="5"/>
</dbReference>
<dbReference type="EMBL" id="JAVFWL010000005">
    <property type="protein sequence ID" value="KAK6757164.1"/>
    <property type="molecule type" value="Genomic_DNA"/>
</dbReference>
<evidence type="ECO:0000313" key="5">
    <source>
        <dbReference type="EMBL" id="KAK6757164.1"/>
    </source>
</evidence>
<proteinExistence type="predicted"/>
<dbReference type="Gene3D" id="2.10.25.10">
    <property type="entry name" value="Laminin"/>
    <property type="match status" value="2"/>
</dbReference>
<feature type="domain" description="Follistatin-like" evidence="4">
    <location>
        <begin position="213"/>
        <end position="235"/>
    </location>
</feature>
<feature type="domain" description="Follistatin-like" evidence="4">
    <location>
        <begin position="435"/>
        <end position="457"/>
    </location>
</feature>
<name>A0ABR1E394_NECAM</name>
<feature type="chain" id="PRO_5045207172" description="Follistatin-like domain-containing protein" evidence="3">
    <location>
        <begin position="17"/>
        <end position="507"/>
    </location>
</feature>
<protein>
    <recommendedName>
        <fullName evidence="4">Follistatin-like domain-containing protein</fullName>
    </recommendedName>
</protein>
<feature type="domain" description="Follistatin-like" evidence="4">
    <location>
        <begin position="21"/>
        <end position="43"/>
    </location>
</feature>
<organism evidence="5 6">
    <name type="scientific">Necator americanus</name>
    <name type="common">Human hookworm</name>
    <dbReference type="NCBI Taxonomy" id="51031"/>
    <lineage>
        <taxon>Eukaryota</taxon>
        <taxon>Metazoa</taxon>
        <taxon>Ecdysozoa</taxon>
        <taxon>Nematoda</taxon>
        <taxon>Chromadorea</taxon>
        <taxon>Rhabditida</taxon>
        <taxon>Rhabditina</taxon>
        <taxon>Rhabditomorpha</taxon>
        <taxon>Strongyloidea</taxon>
        <taxon>Ancylostomatidae</taxon>
        <taxon>Bunostominae</taxon>
        <taxon>Necator</taxon>
    </lineage>
</organism>
<sequence>MALCFITCAVVNVVPPGEDGGCAAVQCLTGTVCVQSSTGAKCMAIDSGNSCNTKRCSRGQQCQYEAEECIPDKACFAQPRCVHGSGSYIQPEHPPVMIANKGNDALRDGPPGGLIGGASASPKCAGRRNERYYQCKPCETKCTDWVFKRKPVCPARCVPGCACITNWFRKDQPGFWTGTCVRPTWCNPITQTKTVVKVVQPVKTVPGPPAPTTCANVRCGAGSTCVLQGGKPVCVPGQTNPCATTVCTYGSTCVVEGGRAICKKQGGPSPPRPPSYPPARPPSPPSYPSTGPSPPNYRPSDTPQSDAPARKGPTSCPRNEVLTQCGGCEGQCQAGNPPRPVPVCTTPKPCARQCKCRPGFARINKVCEARSLCNTNYRPKLTIKTKTVVKTLPPKTVPGPPGPPGNPCLVTSCEPGATCQVQDGKAVCIAGPTNPCEKVVCQRGKTCQVQGQQGVCVVSQPPPKDAPRGPTQPCLAKCSAGQRCQLKFDDNSCYNPPCEGVPTCVPA</sequence>
<feature type="signal peptide" evidence="3">
    <location>
        <begin position="1"/>
        <end position="16"/>
    </location>
</feature>
<dbReference type="SUPFAM" id="SSF57567">
    <property type="entry name" value="Serine protease inhibitors"/>
    <property type="match status" value="1"/>
</dbReference>
<feature type="domain" description="Follistatin-like" evidence="4">
    <location>
        <begin position="407"/>
        <end position="429"/>
    </location>
</feature>
<comment type="caution">
    <text evidence="5">The sequence shown here is derived from an EMBL/GenBank/DDBJ whole genome shotgun (WGS) entry which is preliminary data.</text>
</comment>
<feature type="compositionally biased region" description="Pro residues" evidence="2">
    <location>
        <begin position="268"/>
        <end position="297"/>
    </location>
</feature>
<accession>A0ABR1E394</accession>
<dbReference type="InterPro" id="IPR036084">
    <property type="entry name" value="Ser_inhib-like_sf"/>
</dbReference>
<dbReference type="Proteomes" id="UP001303046">
    <property type="component" value="Unassembled WGS sequence"/>
</dbReference>
<dbReference type="InterPro" id="IPR003645">
    <property type="entry name" value="Fol_N"/>
</dbReference>
<evidence type="ECO:0000259" key="4">
    <source>
        <dbReference type="SMART" id="SM00274"/>
    </source>
</evidence>